<comment type="caution">
    <text evidence="2">The sequence shown here is derived from an EMBL/GenBank/DDBJ whole genome shotgun (WGS) entry which is preliminary data.</text>
</comment>
<dbReference type="Proteomes" id="UP000266841">
    <property type="component" value="Unassembled WGS sequence"/>
</dbReference>
<proteinExistence type="predicted"/>
<evidence type="ECO:0000313" key="2">
    <source>
        <dbReference type="EMBL" id="EJK61548.1"/>
    </source>
</evidence>
<dbReference type="AlphaFoldDB" id="K0S614"/>
<keyword evidence="3" id="KW-1185">Reference proteome</keyword>
<evidence type="ECO:0000313" key="3">
    <source>
        <dbReference type="Proteomes" id="UP000266841"/>
    </source>
</evidence>
<organism evidence="2 3">
    <name type="scientific">Thalassiosira oceanica</name>
    <name type="common">Marine diatom</name>
    <dbReference type="NCBI Taxonomy" id="159749"/>
    <lineage>
        <taxon>Eukaryota</taxon>
        <taxon>Sar</taxon>
        <taxon>Stramenopiles</taxon>
        <taxon>Ochrophyta</taxon>
        <taxon>Bacillariophyta</taxon>
        <taxon>Coscinodiscophyceae</taxon>
        <taxon>Thalassiosirophycidae</taxon>
        <taxon>Thalassiosirales</taxon>
        <taxon>Thalassiosiraceae</taxon>
        <taxon>Thalassiosira</taxon>
    </lineage>
</organism>
<protein>
    <submittedName>
        <fullName evidence="2">Uncharacterized protein</fullName>
    </submittedName>
</protein>
<evidence type="ECO:0000256" key="1">
    <source>
        <dbReference type="SAM" id="MobiDB-lite"/>
    </source>
</evidence>
<feature type="region of interest" description="Disordered" evidence="1">
    <location>
        <begin position="1"/>
        <end position="114"/>
    </location>
</feature>
<name>K0S614_THAOC</name>
<feature type="non-terminal residue" evidence="2">
    <location>
        <position position="130"/>
    </location>
</feature>
<reference evidence="2 3" key="1">
    <citation type="journal article" date="2012" name="Genome Biol.">
        <title>Genome and low-iron response of an oceanic diatom adapted to chronic iron limitation.</title>
        <authorList>
            <person name="Lommer M."/>
            <person name="Specht M."/>
            <person name="Roy A.S."/>
            <person name="Kraemer L."/>
            <person name="Andreson R."/>
            <person name="Gutowska M.A."/>
            <person name="Wolf J."/>
            <person name="Bergner S.V."/>
            <person name="Schilhabel M.B."/>
            <person name="Klostermeier U.C."/>
            <person name="Beiko R.G."/>
            <person name="Rosenstiel P."/>
            <person name="Hippler M."/>
            <person name="Laroche J."/>
        </authorList>
    </citation>
    <scope>NUCLEOTIDE SEQUENCE [LARGE SCALE GENOMIC DNA]</scope>
    <source>
        <strain evidence="2 3">CCMP1005</strain>
    </source>
</reference>
<dbReference type="EMBL" id="AGNL01019834">
    <property type="protein sequence ID" value="EJK61548.1"/>
    <property type="molecule type" value="Genomic_DNA"/>
</dbReference>
<gene>
    <name evidence="2" type="ORF">THAOC_17945</name>
</gene>
<accession>K0S614</accession>
<sequence length="130" mass="14027">MQTHRRRTDRPSTRPTPARRRRSSPPPRASRATLSSRRRSPLHLPPPPGRQPDLPARPARGVPGLDRDRPAPGSGGGKRRAAEGRAGPDEDGSAEAVESAGRRVRGRVAREEEGVACLCRSSSNGMEKMG</sequence>